<organism evidence="10 11">
    <name type="scientific">Vitis vinifera</name>
    <name type="common">Grape</name>
    <dbReference type="NCBI Taxonomy" id="29760"/>
    <lineage>
        <taxon>Eukaryota</taxon>
        <taxon>Viridiplantae</taxon>
        <taxon>Streptophyta</taxon>
        <taxon>Embryophyta</taxon>
        <taxon>Tracheophyta</taxon>
        <taxon>Spermatophyta</taxon>
        <taxon>Magnoliopsida</taxon>
        <taxon>eudicotyledons</taxon>
        <taxon>Gunneridae</taxon>
        <taxon>Pentapetalae</taxon>
        <taxon>rosids</taxon>
        <taxon>Vitales</taxon>
        <taxon>Vitaceae</taxon>
        <taxon>Viteae</taxon>
        <taxon>Vitis</taxon>
    </lineage>
</organism>
<feature type="compositionally biased region" description="Acidic residues" evidence="8">
    <location>
        <begin position="52"/>
        <end position="67"/>
    </location>
</feature>
<dbReference type="AlphaFoldDB" id="A0A438ERR4"/>
<dbReference type="InterPro" id="IPR002495">
    <property type="entry name" value="Glyco_trans_8"/>
</dbReference>
<feature type="compositionally biased region" description="Pro residues" evidence="8">
    <location>
        <begin position="95"/>
        <end position="114"/>
    </location>
</feature>
<dbReference type="SUPFAM" id="SSF53448">
    <property type="entry name" value="Nucleotide-diphospho-sugar transferases"/>
    <property type="match status" value="1"/>
</dbReference>
<comment type="similarity">
    <text evidence="3 7">Belongs to the glycosyltransferase 8 family.</text>
</comment>
<dbReference type="InterPro" id="IPR029044">
    <property type="entry name" value="Nucleotide-diphossugar_trans"/>
</dbReference>
<evidence type="ECO:0000256" key="7">
    <source>
        <dbReference type="RuleBase" id="RU362027"/>
    </source>
</evidence>
<comment type="caution">
    <text evidence="10">The sequence shown here is derived from an EMBL/GenBank/DDBJ whole genome shotgun (WGS) entry which is preliminary data.</text>
</comment>
<dbReference type="EMBL" id="QGNW01001198">
    <property type="protein sequence ID" value="RVW50439.1"/>
    <property type="molecule type" value="Genomic_DNA"/>
</dbReference>
<feature type="region of interest" description="Disordered" evidence="8">
    <location>
        <begin position="91"/>
        <end position="136"/>
    </location>
</feature>
<name>A0A438ERR4_VITVI</name>
<evidence type="ECO:0000256" key="1">
    <source>
        <dbReference type="ARBA" id="ARBA00004606"/>
    </source>
</evidence>
<dbReference type="Proteomes" id="UP000288805">
    <property type="component" value="Unassembled WGS sequence"/>
</dbReference>
<accession>A0A438ERR4</accession>
<dbReference type="GO" id="GO:0016020">
    <property type="term" value="C:membrane"/>
    <property type="evidence" value="ECO:0007669"/>
    <property type="project" value="UniProtKB-SubCell"/>
</dbReference>
<dbReference type="PANTHER" id="PTHR13778:SF16">
    <property type="entry name" value="GALACTURONOSYLTRANSFERASE-LIKE 1-RELATED"/>
    <property type="match status" value="1"/>
</dbReference>
<dbReference type="PANTHER" id="PTHR13778">
    <property type="entry name" value="GLYCOSYLTRANSFERASE 8 DOMAIN-CONTAINING PROTEIN"/>
    <property type="match status" value="1"/>
</dbReference>
<reference evidence="10 11" key="1">
    <citation type="journal article" date="2018" name="PLoS Genet.">
        <title>Population sequencing reveals clonal diversity and ancestral inbreeding in the grapevine cultivar Chardonnay.</title>
        <authorList>
            <person name="Roach M.J."/>
            <person name="Johnson D.L."/>
            <person name="Bohlmann J."/>
            <person name="van Vuuren H.J."/>
            <person name="Jones S.J."/>
            <person name="Pretorius I.S."/>
            <person name="Schmidt S.A."/>
            <person name="Borneman A.R."/>
        </authorList>
    </citation>
    <scope>NUCLEOTIDE SEQUENCE [LARGE SCALE GENOMIC DNA]</scope>
    <source>
        <strain evidence="11">cv. Chardonnay</strain>
        <tissue evidence="10">Leaf</tissue>
    </source>
</reference>
<dbReference type="EC" id="2.4.1.-" evidence="7"/>
<feature type="signal peptide" evidence="9">
    <location>
        <begin position="1"/>
        <end position="28"/>
    </location>
</feature>
<gene>
    <name evidence="10" type="primary">GATL2</name>
    <name evidence="10" type="ORF">CK203_110075</name>
</gene>
<evidence type="ECO:0000256" key="6">
    <source>
        <dbReference type="ARBA" id="ARBA00022968"/>
    </source>
</evidence>
<keyword evidence="6" id="KW-0735">Signal-anchor</keyword>
<comment type="subcellular location">
    <subcellularLocation>
        <location evidence="1">Membrane</location>
        <topology evidence="1">Single-pass type II membrane protein</topology>
    </subcellularLocation>
</comment>
<dbReference type="InterPro" id="IPR050748">
    <property type="entry name" value="Glycosyltrans_8_dom-fam"/>
</dbReference>
<sequence length="259" mass="29290">MRTPPLLTLFFFFLVIYLFSLSFTAANATTLLSQHFREAPQFYNSPDCPSLIEEDNEDDDDASEEDSNGGYICSDLAVHFSSTPLVPKTSSFTSWPPPPPTRPSYAPPSPPPSPTSASKSTASMTPPWRGSSPLQFAPPRLPPQLRRSYLANILPFCVRRVVYLDSDLVWSTTSASSLPPRWEIAQSWPHRSTGNANFTTYFTPTFWSNPSLSLTFANRKACYFNTGVMVIDLDRWRAGDYTSKIEDWMELQKRMRYTN</sequence>
<evidence type="ECO:0000256" key="3">
    <source>
        <dbReference type="ARBA" id="ARBA00006351"/>
    </source>
</evidence>
<feature type="region of interest" description="Disordered" evidence="8">
    <location>
        <begin position="46"/>
        <end position="68"/>
    </location>
</feature>
<feature type="compositionally biased region" description="Low complexity" evidence="8">
    <location>
        <begin position="115"/>
        <end position="127"/>
    </location>
</feature>
<evidence type="ECO:0000256" key="4">
    <source>
        <dbReference type="ARBA" id="ARBA00022676"/>
    </source>
</evidence>
<keyword evidence="6" id="KW-0812">Transmembrane</keyword>
<keyword evidence="9" id="KW-0732">Signal</keyword>
<keyword evidence="4" id="KW-0328">Glycosyltransferase</keyword>
<comment type="pathway">
    <text evidence="2">Glycan metabolism; pectin biosynthesis.</text>
</comment>
<dbReference type="Gene3D" id="3.90.550.10">
    <property type="entry name" value="Spore Coat Polysaccharide Biosynthesis Protein SpsA, Chain A"/>
    <property type="match status" value="1"/>
</dbReference>
<dbReference type="Pfam" id="PF01501">
    <property type="entry name" value="Glyco_transf_8"/>
    <property type="match status" value="1"/>
</dbReference>
<feature type="chain" id="PRO_5019203617" description="Hexosyltransferase" evidence="9">
    <location>
        <begin position="29"/>
        <end position="259"/>
    </location>
</feature>
<dbReference type="GO" id="GO:0016757">
    <property type="term" value="F:glycosyltransferase activity"/>
    <property type="evidence" value="ECO:0007669"/>
    <property type="project" value="UniProtKB-KW"/>
</dbReference>
<evidence type="ECO:0000313" key="11">
    <source>
        <dbReference type="Proteomes" id="UP000288805"/>
    </source>
</evidence>
<evidence type="ECO:0000313" key="10">
    <source>
        <dbReference type="EMBL" id="RVW50439.1"/>
    </source>
</evidence>
<protein>
    <recommendedName>
        <fullName evidence="7">Hexosyltransferase</fullName>
        <ecNumber evidence="7">2.4.1.-</ecNumber>
    </recommendedName>
</protein>
<evidence type="ECO:0000256" key="5">
    <source>
        <dbReference type="ARBA" id="ARBA00022679"/>
    </source>
</evidence>
<proteinExistence type="inferred from homology"/>
<keyword evidence="5 10" id="KW-0808">Transferase</keyword>
<evidence type="ECO:0000256" key="2">
    <source>
        <dbReference type="ARBA" id="ARBA00004877"/>
    </source>
</evidence>
<evidence type="ECO:0000256" key="8">
    <source>
        <dbReference type="SAM" id="MobiDB-lite"/>
    </source>
</evidence>
<evidence type="ECO:0000256" key="9">
    <source>
        <dbReference type="SAM" id="SignalP"/>
    </source>
</evidence>